<protein>
    <submittedName>
        <fullName evidence="1">Uncharacterized protein</fullName>
    </submittedName>
</protein>
<feature type="non-terminal residue" evidence="1">
    <location>
        <position position="1"/>
    </location>
</feature>
<name>W1XIM8_9ZZZZ</name>
<dbReference type="AlphaFoldDB" id="W1XIM8"/>
<organism evidence="1">
    <name type="scientific">human gut metagenome</name>
    <dbReference type="NCBI Taxonomy" id="408170"/>
    <lineage>
        <taxon>unclassified sequences</taxon>
        <taxon>metagenomes</taxon>
        <taxon>organismal metagenomes</taxon>
    </lineage>
</organism>
<proteinExistence type="predicted"/>
<sequence length="21" mass="2328">RCIAGTRTIHAFGGKRIQNDL</sequence>
<gene>
    <name evidence="1" type="ORF">Q604_UNBC16143G0001</name>
</gene>
<evidence type="ECO:0000313" key="1">
    <source>
        <dbReference type="EMBL" id="ETJ29315.1"/>
    </source>
</evidence>
<accession>W1XIM8</accession>
<reference evidence="1" key="1">
    <citation type="submission" date="2013-12" db="EMBL/GenBank/DDBJ databases">
        <title>A Varibaculum cambriense genome reconstructed from a premature infant gut community with otherwise low bacterial novelty that shifts toward anaerobic metabolism during the third week of life.</title>
        <authorList>
            <person name="Brown C.T."/>
            <person name="Sharon I."/>
            <person name="Thomas B.C."/>
            <person name="Castelle C.J."/>
            <person name="Morowitz M.J."/>
            <person name="Banfield J.F."/>
        </authorList>
    </citation>
    <scope>NUCLEOTIDE SEQUENCE</scope>
</reference>
<comment type="caution">
    <text evidence="1">The sequence shown here is derived from an EMBL/GenBank/DDBJ whole genome shotgun (WGS) entry which is preliminary data.</text>
</comment>
<dbReference type="EMBL" id="AZMM01016143">
    <property type="protein sequence ID" value="ETJ29315.1"/>
    <property type="molecule type" value="Genomic_DNA"/>
</dbReference>